<sequence>MDARKRERESSSDGTPGAKVSRVSRADGATAAQQNTLSSANSNVQEPQVFVKQEANNALVDERPPHYRQGSVNMGLSPFRDNYSDDEDLSPPRGNGDEDDDEYQPLFKEENDDALSIVEEAEGSEIPEAAQAHPPWSTGSADELWNYMKVMVRELKLSAIPPKGDKQCHVALPLAMQQPQVRNIIWNKQFRGRRFNDRWAENIFALVVYLTGKEAEEKCGKCGDGNGPFNGCIMPPGCV</sequence>
<evidence type="ECO:0000313" key="3">
    <source>
        <dbReference type="Proteomes" id="UP000012174"/>
    </source>
</evidence>
<name>M7TY17_EUTLA</name>
<dbReference type="Pfam" id="PF12511">
    <property type="entry name" value="DUF3716"/>
    <property type="match status" value="1"/>
</dbReference>
<dbReference type="HOGENOM" id="CLU_1161132_0_0_1"/>
<gene>
    <name evidence="2" type="ORF">UCREL1_1419</name>
</gene>
<reference evidence="3" key="1">
    <citation type="journal article" date="2013" name="Genome Announc.">
        <title>Draft genome sequence of the grapevine dieback fungus Eutypa lata UCR-EL1.</title>
        <authorList>
            <person name="Blanco-Ulate B."/>
            <person name="Rolshausen P.E."/>
            <person name="Cantu D."/>
        </authorList>
    </citation>
    <scope>NUCLEOTIDE SEQUENCE [LARGE SCALE GENOMIC DNA]</scope>
    <source>
        <strain evidence="3">UCR-EL1</strain>
    </source>
</reference>
<organism evidence="2 3">
    <name type="scientific">Eutypa lata (strain UCR-EL1)</name>
    <name type="common">Grapevine dieback disease fungus</name>
    <name type="synonym">Eutypa armeniacae</name>
    <dbReference type="NCBI Taxonomy" id="1287681"/>
    <lineage>
        <taxon>Eukaryota</taxon>
        <taxon>Fungi</taxon>
        <taxon>Dikarya</taxon>
        <taxon>Ascomycota</taxon>
        <taxon>Pezizomycotina</taxon>
        <taxon>Sordariomycetes</taxon>
        <taxon>Xylariomycetidae</taxon>
        <taxon>Xylariales</taxon>
        <taxon>Diatrypaceae</taxon>
        <taxon>Eutypa</taxon>
    </lineage>
</organism>
<protein>
    <submittedName>
        <fullName evidence="2">Uncharacterized protein</fullName>
    </submittedName>
</protein>
<dbReference type="InterPro" id="IPR022190">
    <property type="entry name" value="DUF3716"/>
</dbReference>
<accession>M7TY17</accession>
<evidence type="ECO:0000313" key="2">
    <source>
        <dbReference type="EMBL" id="EMR71550.1"/>
    </source>
</evidence>
<dbReference type="AlphaFoldDB" id="M7TY17"/>
<feature type="compositionally biased region" description="Basic and acidic residues" evidence="1">
    <location>
        <begin position="1"/>
        <end position="11"/>
    </location>
</feature>
<evidence type="ECO:0000256" key="1">
    <source>
        <dbReference type="SAM" id="MobiDB-lite"/>
    </source>
</evidence>
<feature type="region of interest" description="Disordered" evidence="1">
    <location>
        <begin position="1"/>
        <end position="104"/>
    </location>
</feature>
<feature type="compositionally biased region" description="Polar residues" evidence="1">
    <location>
        <begin position="31"/>
        <end position="46"/>
    </location>
</feature>
<dbReference type="KEGG" id="ela:UCREL1_1419"/>
<proteinExistence type="predicted"/>
<dbReference type="Proteomes" id="UP000012174">
    <property type="component" value="Unassembled WGS sequence"/>
</dbReference>
<dbReference type="OrthoDB" id="3545073at2759"/>
<keyword evidence="3" id="KW-1185">Reference proteome</keyword>
<dbReference type="EMBL" id="KB705626">
    <property type="protein sequence ID" value="EMR71550.1"/>
    <property type="molecule type" value="Genomic_DNA"/>
</dbReference>